<dbReference type="PROSITE" id="PS50071">
    <property type="entry name" value="HOMEOBOX_2"/>
    <property type="match status" value="1"/>
</dbReference>
<evidence type="ECO:0000313" key="6">
    <source>
        <dbReference type="Proteomes" id="UP000054279"/>
    </source>
</evidence>
<keyword evidence="1 2" id="KW-0238">DNA-binding</keyword>
<organism evidence="5 6">
    <name type="scientific">Sphaerobolus stellatus (strain SS14)</name>
    <dbReference type="NCBI Taxonomy" id="990650"/>
    <lineage>
        <taxon>Eukaryota</taxon>
        <taxon>Fungi</taxon>
        <taxon>Dikarya</taxon>
        <taxon>Basidiomycota</taxon>
        <taxon>Agaricomycotina</taxon>
        <taxon>Agaricomycetes</taxon>
        <taxon>Phallomycetidae</taxon>
        <taxon>Geastrales</taxon>
        <taxon>Sphaerobolaceae</taxon>
        <taxon>Sphaerobolus</taxon>
    </lineage>
</organism>
<feature type="domain" description="Homeobox" evidence="4">
    <location>
        <begin position="89"/>
        <end position="149"/>
    </location>
</feature>
<feature type="DNA-binding region" description="Homeobox" evidence="1">
    <location>
        <begin position="91"/>
        <end position="150"/>
    </location>
</feature>
<dbReference type="EMBL" id="KN837352">
    <property type="protein sequence ID" value="KIJ26905.1"/>
    <property type="molecule type" value="Genomic_DNA"/>
</dbReference>
<evidence type="ECO:0000313" key="5">
    <source>
        <dbReference type="EMBL" id="KIJ26905.1"/>
    </source>
</evidence>
<dbReference type="InterPro" id="IPR001356">
    <property type="entry name" value="HD"/>
</dbReference>
<feature type="compositionally biased region" description="Low complexity" evidence="3">
    <location>
        <begin position="378"/>
        <end position="400"/>
    </location>
</feature>
<dbReference type="GO" id="GO:0003677">
    <property type="term" value="F:DNA binding"/>
    <property type="evidence" value="ECO:0007669"/>
    <property type="project" value="UniProtKB-UniRule"/>
</dbReference>
<dbReference type="CDD" id="cd00086">
    <property type="entry name" value="homeodomain"/>
    <property type="match status" value="1"/>
</dbReference>
<dbReference type="OrthoDB" id="6159439at2759"/>
<feature type="region of interest" description="Disordered" evidence="3">
    <location>
        <begin position="46"/>
        <end position="78"/>
    </location>
</feature>
<reference evidence="5 6" key="1">
    <citation type="submission" date="2014-06" db="EMBL/GenBank/DDBJ databases">
        <title>Evolutionary Origins and Diversification of the Mycorrhizal Mutualists.</title>
        <authorList>
            <consortium name="DOE Joint Genome Institute"/>
            <consortium name="Mycorrhizal Genomics Consortium"/>
            <person name="Kohler A."/>
            <person name="Kuo A."/>
            <person name="Nagy L.G."/>
            <person name="Floudas D."/>
            <person name="Copeland A."/>
            <person name="Barry K.W."/>
            <person name="Cichocki N."/>
            <person name="Veneault-Fourrey C."/>
            <person name="LaButti K."/>
            <person name="Lindquist E.A."/>
            <person name="Lipzen A."/>
            <person name="Lundell T."/>
            <person name="Morin E."/>
            <person name="Murat C."/>
            <person name="Riley R."/>
            <person name="Ohm R."/>
            <person name="Sun H."/>
            <person name="Tunlid A."/>
            <person name="Henrissat B."/>
            <person name="Grigoriev I.V."/>
            <person name="Hibbett D.S."/>
            <person name="Martin F."/>
        </authorList>
    </citation>
    <scope>NUCLEOTIDE SEQUENCE [LARGE SCALE GENOMIC DNA]</scope>
    <source>
        <strain evidence="5 6">SS14</strain>
    </source>
</reference>
<dbReference type="Proteomes" id="UP000054279">
    <property type="component" value="Unassembled WGS sequence"/>
</dbReference>
<evidence type="ECO:0000259" key="4">
    <source>
        <dbReference type="PROSITE" id="PS50071"/>
    </source>
</evidence>
<feature type="region of interest" description="Disordered" evidence="3">
    <location>
        <begin position="315"/>
        <end position="416"/>
    </location>
</feature>
<dbReference type="Pfam" id="PF00046">
    <property type="entry name" value="Homeodomain"/>
    <property type="match status" value="1"/>
</dbReference>
<dbReference type="AlphaFoldDB" id="A0A0C9UNS9"/>
<dbReference type="GO" id="GO:0005634">
    <property type="term" value="C:nucleus"/>
    <property type="evidence" value="ECO:0007669"/>
    <property type="project" value="UniProtKB-SubCell"/>
</dbReference>
<name>A0A0C9UNS9_SPHS4</name>
<keyword evidence="6" id="KW-1185">Reference proteome</keyword>
<feature type="compositionally biased region" description="Polar residues" evidence="3">
    <location>
        <begin position="48"/>
        <end position="66"/>
    </location>
</feature>
<dbReference type="HOGENOM" id="CLU_639632_0_0_1"/>
<evidence type="ECO:0000256" key="3">
    <source>
        <dbReference type="SAM" id="MobiDB-lite"/>
    </source>
</evidence>
<evidence type="ECO:0000256" key="1">
    <source>
        <dbReference type="PROSITE-ProRule" id="PRU00108"/>
    </source>
</evidence>
<feature type="compositionally biased region" description="Polar residues" evidence="3">
    <location>
        <begin position="367"/>
        <end position="377"/>
    </location>
</feature>
<sequence>MTTLYGPVIASCTGDQALLWQSNPSRTLFSGGNDAIYSSEKKILDTRGASSSSRELARTTPATKRGSSMGLPPCSIPRPLNCRASSSNANSMSSKKKFGIIARAALEFVFAQSEYPSTADKELLAKGLRLTPRQVSIKFQNSRDRKNLPREETFPTSLEGLREYFYTLLDFGKARFGEPKLISPEPQTQTPLNSVLSVVPMSAQLKSPLITISEFESPPVSEVDTASSVGSPQENTCALPLSEPEMAIETKSIFNFPVPQWRRRAATQLPASSQTRSMMDMDVVSSHLNNISVESTQPQQTTQTQGFARRIYKALPRRAPKPSTPTSGIKADPDITPLAPTTIIPVQRSRKIGPLPRMRPQPRIGESSRSFLSARNPSSSSTSSFSSSSCEEQSLFSSRSPSPEPQLTMPNQFEDGIGFDSYVFSWEKA</sequence>
<dbReference type="Gene3D" id="1.10.10.60">
    <property type="entry name" value="Homeodomain-like"/>
    <property type="match status" value="1"/>
</dbReference>
<dbReference type="SUPFAM" id="SSF46689">
    <property type="entry name" value="Homeodomain-like"/>
    <property type="match status" value="1"/>
</dbReference>
<dbReference type="InterPro" id="IPR009057">
    <property type="entry name" value="Homeodomain-like_sf"/>
</dbReference>
<keyword evidence="1 2" id="KW-0371">Homeobox</keyword>
<keyword evidence="1 2" id="KW-0539">Nucleus</keyword>
<dbReference type="SMART" id="SM00389">
    <property type="entry name" value="HOX"/>
    <property type="match status" value="1"/>
</dbReference>
<gene>
    <name evidence="5" type="ORF">M422DRAFT_38042</name>
</gene>
<proteinExistence type="predicted"/>
<accession>A0A0C9UNS9</accession>
<comment type="subcellular location">
    <subcellularLocation>
        <location evidence="1 2">Nucleus</location>
    </subcellularLocation>
</comment>
<evidence type="ECO:0000256" key="2">
    <source>
        <dbReference type="RuleBase" id="RU000682"/>
    </source>
</evidence>
<protein>
    <recommendedName>
        <fullName evidence="4">Homeobox domain-containing protein</fullName>
    </recommendedName>
</protein>